<evidence type="ECO:0008006" key="3">
    <source>
        <dbReference type="Google" id="ProtNLM"/>
    </source>
</evidence>
<evidence type="ECO:0000313" key="1">
    <source>
        <dbReference type="EMBL" id="WNG46212.1"/>
    </source>
</evidence>
<keyword evidence="2" id="KW-1185">Reference proteome</keyword>
<name>A0ABY9WTS5_9BACT</name>
<dbReference type="Proteomes" id="UP001611383">
    <property type="component" value="Chromosome"/>
</dbReference>
<proteinExistence type="predicted"/>
<evidence type="ECO:0000313" key="2">
    <source>
        <dbReference type="Proteomes" id="UP001611383"/>
    </source>
</evidence>
<dbReference type="RefSeq" id="WP_395822398.1">
    <property type="nucleotide sequence ID" value="NZ_CP043494.1"/>
</dbReference>
<gene>
    <name evidence="1" type="ORF">F0U60_20380</name>
</gene>
<organism evidence="1 2">
    <name type="scientific">Archangium minus</name>
    <dbReference type="NCBI Taxonomy" id="83450"/>
    <lineage>
        <taxon>Bacteria</taxon>
        <taxon>Pseudomonadati</taxon>
        <taxon>Myxococcota</taxon>
        <taxon>Myxococcia</taxon>
        <taxon>Myxococcales</taxon>
        <taxon>Cystobacterineae</taxon>
        <taxon>Archangiaceae</taxon>
        <taxon>Archangium</taxon>
    </lineage>
</organism>
<protein>
    <recommendedName>
        <fullName evidence="3">Peptidase M61 catalytic domain-containing protein</fullName>
    </recommendedName>
</protein>
<dbReference type="InterPro" id="IPR027268">
    <property type="entry name" value="Peptidase_M4/M1_CTD_sf"/>
</dbReference>
<reference evidence="1 2" key="1">
    <citation type="submission" date="2019-08" db="EMBL/GenBank/DDBJ databases">
        <title>Archangium and Cystobacter genomes.</title>
        <authorList>
            <person name="Chen I.-C.K."/>
            <person name="Wielgoss S."/>
        </authorList>
    </citation>
    <scope>NUCLEOTIDE SEQUENCE [LARGE SCALE GENOMIC DNA]</scope>
    <source>
        <strain evidence="1 2">Cbm 6</strain>
    </source>
</reference>
<sequence length="451" mass="48759">MPSPGPEEDAPALSYRVIYVREPEHALDVEITRVREDAPRDFLFTQPGGVDRVRVFGQEGSGQEQTVSMGGRVLVPSDTRLLSYRYPLDARLRGERPDFFTGMGEGDAWHVAGRAWLLRPRRVTPSLRAELVVEGVDALPPWAPDARGVYTLEGGDLVDSGFHGFGGRRCTVRLPGAVVEVAVLGRLSRMDDAALCAWIHQAAREVLTVRRTFPYPRITVRLVPVPAREQPAPFGMVLWSSPPSISLLVGQEAAPASFAGDWVAVHELLHLAHPAFVPRLPWLSEGLATYYTELARARSGRQTPVQAWTELLAGFARGRAAVGSRTMEDVITRGASFQGTYWTGALFALHLDVELRRVTGNTRGLDAVLERLAGSGSTATFDSFGAAVDAVAGQPLFQALLARHLSRPAFAGLEPLLEALGVAPGADGVELATARDSLLRDALTSPDGRGL</sequence>
<accession>A0ABY9WTS5</accession>
<dbReference type="EMBL" id="CP043494">
    <property type="protein sequence ID" value="WNG46212.1"/>
    <property type="molecule type" value="Genomic_DNA"/>
</dbReference>
<dbReference type="Gene3D" id="1.10.390.10">
    <property type="entry name" value="Neutral Protease Domain 2"/>
    <property type="match status" value="1"/>
</dbReference>